<reference evidence="1" key="1">
    <citation type="submission" date="2022-08" db="UniProtKB">
        <authorList>
            <consortium name="EnsemblMetazoa"/>
        </authorList>
    </citation>
    <scope>IDENTIFICATION</scope>
    <source>
        <strain evidence="1">Dongola</strain>
    </source>
</reference>
<dbReference type="InterPro" id="IPR005312">
    <property type="entry name" value="DUF1759"/>
</dbReference>
<dbReference type="PANTHER" id="PTHR47331:SF4">
    <property type="entry name" value="PEPTIDASE S1 DOMAIN-CONTAINING PROTEIN"/>
    <property type="match status" value="1"/>
</dbReference>
<keyword evidence="2" id="KW-1185">Reference proteome</keyword>
<dbReference type="VEuPathDB" id="VectorBase:AARA007051"/>
<sequence length="615" mass="70027">MFEANIHNNAKLAPVHKISYLKQSLKGEAASLVNSFPSTGASYTPAWNALIERYSNEYILKKRYINSLLQYPTLKSSSQKEIHALRVTFGLSPSSFLATRVLHQLAHDEGDNFPMAKEALLNHFYVDDYIGGANTEEEAAELYKQLVALLSKGGFSLQKWSTNSERLLESIPPKDRASKTEVNFISDDPVKTLGVVWLPASDHLYVQANTNEFVEPLTKRKVYSMIARLFDPIGLVAPIVSWAKIKMQKLWLASLNWDDTLPTELMNEWKEFHSNLPLLSELKIPRYVCLTEPTSIQLHCFADASEAAYGAVLYLRSEDANGQRKVEILAAKSRPAPLKRVSLARLELCAAVIAIRLWLHVSTALKLNNIESFMWSDSTVVLHWLKSPSHTWATYVANRVSLIQDTGKGCRWLHVKGKENPADLVSRGVLPMQLLTSTLWFHGPAWLRSSQEEWRGNNLLEVPSEEILERKKLTVATASLESVDWLKRFSCYWRVLKFTAYYLRWKTFKREKSPGEKTFLSANELKNAKEMILWKTEYLCELHNNNQRVPAPQRVAVGQMVILKEDNVTPCEWPLARIVEVHPGLDGVVRVVTLRTSQGLFKRPVSRICLLPFER</sequence>
<name>A0A182I0G9_ANOAR</name>
<accession>A0A182I0G9</accession>
<dbReference type="Pfam" id="PF05380">
    <property type="entry name" value="Peptidase_A17"/>
    <property type="match status" value="1"/>
</dbReference>
<dbReference type="EMBL" id="APCN01002077">
    <property type="status" value="NOT_ANNOTATED_CDS"/>
    <property type="molecule type" value="Genomic_DNA"/>
</dbReference>
<proteinExistence type="predicted"/>
<dbReference type="VEuPathDB" id="VectorBase:AARA21_007135"/>
<dbReference type="InterPro" id="IPR043502">
    <property type="entry name" value="DNA/RNA_pol_sf"/>
</dbReference>
<dbReference type="PANTHER" id="PTHR47331">
    <property type="entry name" value="PHD-TYPE DOMAIN-CONTAINING PROTEIN"/>
    <property type="match status" value="1"/>
</dbReference>
<dbReference type="Pfam" id="PF18701">
    <property type="entry name" value="DUF5641"/>
    <property type="match status" value="1"/>
</dbReference>
<dbReference type="EnsemblMetazoa" id="AARA007051-RA">
    <property type="protein sequence ID" value="AARA007051-PA"/>
    <property type="gene ID" value="AARA007051"/>
</dbReference>
<dbReference type="Pfam" id="PF03564">
    <property type="entry name" value="DUF1759"/>
    <property type="match status" value="1"/>
</dbReference>
<dbReference type="Proteomes" id="UP000075840">
    <property type="component" value="Unassembled WGS sequence"/>
</dbReference>
<dbReference type="InterPro" id="IPR008042">
    <property type="entry name" value="Retrotrans_Pao"/>
</dbReference>
<dbReference type="GO" id="GO:0071897">
    <property type="term" value="P:DNA biosynthetic process"/>
    <property type="evidence" value="ECO:0007669"/>
    <property type="project" value="UniProtKB-ARBA"/>
</dbReference>
<dbReference type="InterPro" id="IPR040676">
    <property type="entry name" value="DUF5641"/>
</dbReference>
<evidence type="ECO:0000313" key="1">
    <source>
        <dbReference type="EnsemblMetazoa" id="AARA007051-PA"/>
    </source>
</evidence>
<evidence type="ECO:0000313" key="2">
    <source>
        <dbReference type="Proteomes" id="UP000075840"/>
    </source>
</evidence>
<dbReference type="SUPFAM" id="SSF56672">
    <property type="entry name" value="DNA/RNA polymerases"/>
    <property type="match status" value="1"/>
</dbReference>
<dbReference type="VEuPathDB" id="VectorBase:AARA21_007827"/>
<protein>
    <submittedName>
        <fullName evidence="1">Uncharacterized protein</fullName>
    </submittedName>
</protein>
<organism evidence="1 2">
    <name type="scientific">Anopheles arabiensis</name>
    <name type="common">Mosquito</name>
    <dbReference type="NCBI Taxonomy" id="7173"/>
    <lineage>
        <taxon>Eukaryota</taxon>
        <taxon>Metazoa</taxon>
        <taxon>Ecdysozoa</taxon>
        <taxon>Arthropoda</taxon>
        <taxon>Hexapoda</taxon>
        <taxon>Insecta</taxon>
        <taxon>Pterygota</taxon>
        <taxon>Neoptera</taxon>
        <taxon>Endopterygota</taxon>
        <taxon>Diptera</taxon>
        <taxon>Nematocera</taxon>
        <taxon>Culicoidea</taxon>
        <taxon>Culicidae</taxon>
        <taxon>Anophelinae</taxon>
        <taxon>Anopheles</taxon>
    </lineage>
</organism>
<dbReference type="AlphaFoldDB" id="A0A182I0G9"/>